<reference evidence="1 2" key="1">
    <citation type="submission" date="2018-08" db="EMBL/GenBank/DDBJ databases">
        <title>Bacillus jemisoniae sp. nov., Bacillus chryseoplanitiae sp. nov., Bacillus resnikiae sp. nov., and Bacillus frankliniae sp. nov., isolated from Viking spacecraft and associated surfaces.</title>
        <authorList>
            <person name="Seuylemezian A."/>
            <person name="Vaishampayan P."/>
        </authorList>
    </citation>
    <scope>NUCLEOTIDE SEQUENCE [LARGE SCALE GENOMIC DNA]</scope>
    <source>
        <strain evidence="1 2">MA001</strain>
    </source>
</reference>
<evidence type="ECO:0000313" key="2">
    <source>
        <dbReference type="Proteomes" id="UP000266016"/>
    </source>
</evidence>
<dbReference type="InterPro" id="IPR018690">
    <property type="entry name" value="DUF2187"/>
</dbReference>
<organism evidence="1 2">
    <name type="scientific">Peribacillus asahii</name>
    <dbReference type="NCBI Taxonomy" id="228899"/>
    <lineage>
        <taxon>Bacteria</taxon>
        <taxon>Bacillati</taxon>
        <taxon>Bacillota</taxon>
        <taxon>Bacilli</taxon>
        <taxon>Bacillales</taxon>
        <taxon>Bacillaceae</taxon>
        <taxon>Peribacillus</taxon>
    </lineage>
</organism>
<accession>A0A398B434</accession>
<gene>
    <name evidence="1" type="ORF">D1953_14220</name>
</gene>
<dbReference type="Proteomes" id="UP000266016">
    <property type="component" value="Unassembled WGS sequence"/>
</dbReference>
<dbReference type="InterPro" id="IPR008991">
    <property type="entry name" value="Translation_prot_SH3-like_sf"/>
</dbReference>
<sequence>MTEDKTVGKSEIKKAEVGETIQVIKGEQKGKKGEVLTVRENSVIVKVGIKPQTDEPIKIVVNHKNYKCIK</sequence>
<dbReference type="EMBL" id="QWVS01000026">
    <property type="protein sequence ID" value="RID84351.1"/>
    <property type="molecule type" value="Genomic_DNA"/>
</dbReference>
<comment type="caution">
    <text evidence="1">The sequence shown here is derived from an EMBL/GenBank/DDBJ whole genome shotgun (WGS) entry which is preliminary data.</text>
</comment>
<evidence type="ECO:0000313" key="1">
    <source>
        <dbReference type="EMBL" id="RID84351.1"/>
    </source>
</evidence>
<keyword evidence="2" id="KW-1185">Reference proteome</keyword>
<dbReference type="Pfam" id="PF09953">
    <property type="entry name" value="DUF2187"/>
    <property type="match status" value="1"/>
</dbReference>
<dbReference type="Gene3D" id="2.30.30.30">
    <property type="match status" value="1"/>
</dbReference>
<dbReference type="SUPFAM" id="SSF50104">
    <property type="entry name" value="Translation proteins SH3-like domain"/>
    <property type="match status" value="1"/>
</dbReference>
<dbReference type="AlphaFoldDB" id="A0A398B434"/>
<dbReference type="InterPro" id="IPR014722">
    <property type="entry name" value="Rib_uL2_dom2"/>
</dbReference>
<proteinExistence type="predicted"/>
<name>A0A398B434_9BACI</name>
<protein>
    <submittedName>
        <fullName evidence="1">DUF2187 domain-containing protein</fullName>
    </submittedName>
</protein>
<dbReference type="RefSeq" id="WP_119117851.1">
    <property type="nucleotide sequence ID" value="NZ_QWVS01000026.1"/>
</dbReference>